<dbReference type="AlphaFoldDB" id="B6JXV9"/>
<reference evidence="4 6" key="1">
    <citation type="journal article" date="2011" name="Science">
        <title>Comparative functional genomics of the fission yeasts.</title>
        <authorList>
            <person name="Rhind N."/>
            <person name="Chen Z."/>
            <person name="Yassour M."/>
            <person name="Thompson D.A."/>
            <person name="Haas B.J."/>
            <person name="Habib N."/>
            <person name="Wapinski I."/>
            <person name="Roy S."/>
            <person name="Lin M.F."/>
            <person name="Heiman D.I."/>
            <person name="Young S.K."/>
            <person name="Furuya K."/>
            <person name="Guo Y."/>
            <person name="Pidoux A."/>
            <person name="Chen H.M."/>
            <person name="Robbertse B."/>
            <person name="Goldberg J.M."/>
            <person name="Aoki K."/>
            <person name="Bayne E.H."/>
            <person name="Berlin A.M."/>
            <person name="Desjardins C.A."/>
            <person name="Dobbs E."/>
            <person name="Dukaj L."/>
            <person name="Fan L."/>
            <person name="FitzGerald M.G."/>
            <person name="French C."/>
            <person name="Gujja S."/>
            <person name="Hansen K."/>
            <person name="Keifenheim D."/>
            <person name="Levin J.Z."/>
            <person name="Mosher R.A."/>
            <person name="Mueller C.A."/>
            <person name="Pfiffner J."/>
            <person name="Priest M."/>
            <person name="Russ C."/>
            <person name="Smialowska A."/>
            <person name="Swoboda P."/>
            <person name="Sykes S.M."/>
            <person name="Vaughn M."/>
            <person name="Vengrova S."/>
            <person name="Yoder R."/>
            <person name="Zeng Q."/>
            <person name="Allshire R."/>
            <person name="Baulcombe D."/>
            <person name="Birren B.W."/>
            <person name="Brown W."/>
            <person name="Ekwall K."/>
            <person name="Kellis M."/>
            <person name="Leatherwood J."/>
            <person name="Levin H."/>
            <person name="Margalit H."/>
            <person name="Martienssen R."/>
            <person name="Nieduszynski C.A."/>
            <person name="Spatafora J.W."/>
            <person name="Friedman N."/>
            <person name="Dalgaard J.Z."/>
            <person name="Baumann P."/>
            <person name="Niki H."/>
            <person name="Regev A."/>
            <person name="Nusbaum C."/>
        </authorList>
    </citation>
    <scope>NUCLEOTIDE SEQUENCE [LARGE SCALE GENOMIC DNA]</scope>
    <source>
        <strain evidence="6">yFS275 / FY16936</strain>
    </source>
</reference>
<dbReference type="Pfam" id="PF10104">
    <property type="entry name" value="Brr6_like_C_C"/>
    <property type="match status" value="1"/>
</dbReference>
<gene>
    <name evidence="5" type="primary">brr6</name>
    <name evidence="4" type="ORF">SJAG_01422</name>
</gene>
<dbReference type="RefSeq" id="XP_002172670.1">
    <property type="nucleotide sequence ID" value="XM_002172634.1"/>
</dbReference>
<dbReference type="GO" id="GO:0006998">
    <property type="term" value="P:nuclear envelope organization"/>
    <property type="evidence" value="ECO:0000318"/>
    <property type="project" value="GO_Central"/>
</dbReference>
<feature type="compositionally biased region" description="Basic and acidic residues" evidence="1">
    <location>
        <begin position="46"/>
        <end position="69"/>
    </location>
</feature>
<feature type="transmembrane region" description="Helical" evidence="2">
    <location>
        <begin position="248"/>
        <end position="267"/>
    </location>
</feature>
<evidence type="ECO:0000256" key="2">
    <source>
        <dbReference type="SAM" id="Phobius"/>
    </source>
</evidence>
<dbReference type="GO" id="GO:0005635">
    <property type="term" value="C:nuclear envelope"/>
    <property type="evidence" value="ECO:0000318"/>
    <property type="project" value="GO_Central"/>
</dbReference>
<evidence type="ECO:0000259" key="3">
    <source>
        <dbReference type="SMART" id="SM01042"/>
    </source>
</evidence>
<keyword evidence="6" id="KW-1185">Reference proteome</keyword>
<proteinExistence type="predicted"/>
<dbReference type="EMBL" id="KE651168">
    <property type="protein sequence ID" value="EEB06377.1"/>
    <property type="molecule type" value="Genomic_DNA"/>
</dbReference>
<protein>
    <submittedName>
        <fullName evidence="4">Nuclear envelope protein Brr6/Brl1</fullName>
    </submittedName>
</protein>
<evidence type="ECO:0000313" key="4">
    <source>
        <dbReference type="EMBL" id="EEB06377.1"/>
    </source>
</evidence>
<dbReference type="InterPro" id="IPR018767">
    <property type="entry name" value="Brl1/Brr6_dom"/>
</dbReference>
<dbReference type="GO" id="GO:0055088">
    <property type="term" value="P:lipid homeostasis"/>
    <property type="evidence" value="ECO:0007669"/>
    <property type="project" value="InterPro"/>
</dbReference>
<dbReference type="PANTHER" id="PTHR28136">
    <property type="entry name" value="NUCLEUS EXPORT PROTEIN BRR6"/>
    <property type="match status" value="1"/>
</dbReference>
<evidence type="ECO:0000256" key="1">
    <source>
        <dbReference type="SAM" id="MobiDB-lite"/>
    </source>
</evidence>
<dbReference type="OMA" id="CEPETRI"/>
<feature type="compositionally biased region" description="Polar residues" evidence="1">
    <location>
        <begin position="70"/>
        <end position="84"/>
    </location>
</feature>
<dbReference type="OrthoDB" id="5961at2759"/>
<organism evidence="4 6">
    <name type="scientific">Schizosaccharomyces japonicus (strain yFS275 / FY16936)</name>
    <name type="common">Fission yeast</name>
    <dbReference type="NCBI Taxonomy" id="402676"/>
    <lineage>
        <taxon>Eukaryota</taxon>
        <taxon>Fungi</taxon>
        <taxon>Dikarya</taxon>
        <taxon>Ascomycota</taxon>
        <taxon>Taphrinomycotina</taxon>
        <taxon>Schizosaccharomycetes</taxon>
        <taxon>Schizosaccharomycetales</taxon>
        <taxon>Schizosaccharomycetaceae</taxon>
        <taxon>Schizosaccharomyces</taxon>
    </lineage>
</organism>
<dbReference type="SMART" id="SM01042">
    <property type="entry name" value="Brr6_like_C_C"/>
    <property type="match status" value="1"/>
</dbReference>
<evidence type="ECO:0000313" key="5">
    <source>
        <dbReference type="JaponicusDB" id="SJAG_01422"/>
    </source>
</evidence>
<sequence length="300" mass="34800">MDVLMDIENEYNCTVPTTSQMNGCAVPFSPFEKAEAQNEDVPMPDANKKRDENVVAESRKRTKENKTNEKQQNMDGSQKIDTQTNKNGNYRRNRRRRNSRFHNQNQVSLNYGPQSLQYATNADPKEWLRVHKDLPLIICNYLQLIFNICVVSILIYILFAFVLTIKHDVKQKAHEQLSEITAVIKDCEKSYNINQCYLPNPLPGIRDQCKEWNDCRHREVYGISYSKLAAQTFAEIVNTFTETISYKTMLFVLLLVFGGLFVSNYALTLYRGKHLQHLQTQGLIYKEGPPYRDLTIAKKD</sequence>
<dbReference type="InterPro" id="IPR040202">
    <property type="entry name" value="Brl1/Brr6"/>
</dbReference>
<keyword evidence="2" id="KW-0472">Membrane</keyword>
<dbReference type="Proteomes" id="UP000001744">
    <property type="component" value="Unassembled WGS sequence"/>
</dbReference>
<feature type="domain" description="Brl1/Brr6" evidence="3">
    <location>
        <begin position="138"/>
        <end position="271"/>
    </location>
</feature>
<feature type="compositionally biased region" description="Basic residues" evidence="1">
    <location>
        <begin position="89"/>
        <end position="100"/>
    </location>
</feature>
<evidence type="ECO:0000313" key="6">
    <source>
        <dbReference type="Proteomes" id="UP000001744"/>
    </source>
</evidence>
<dbReference type="VEuPathDB" id="FungiDB:SJAG_01422"/>
<feature type="transmembrane region" description="Helical" evidence="2">
    <location>
        <begin position="144"/>
        <end position="165"/>
    </location>
</feature>
<accession>B6JXV9</accession>
<dbReference type="PANTHER" id="PTHR28136:SF1">
    <property type="entry name" value="NUCLEUS EXPORT PROTEIN BRL1"/>
    <property type="match status" value="1"/>
</dbReference>
<keyword evidence="2" id="KW-1133">Transmembrane helix</keyword>
<dbReference type="GO" id="GO:0031965">
    <property type="term" value="C:nuclear membrane"/>
    <property type="evidence" value="ECO:0007669"/>
    <property type="project" value="InterPro"/>
</dbReference>
<dbReference type="GeneID" id="7048177"/>
<name>B6JXV9_SCHJY</name>
<dbReference type="eggNOG" id="KOG4503">
    <property type="taxonomic scope" value="Eukaryota"/>
</dbReference>
<dbReference type="STRING" id="402676.B6JXV9"/>
<feature type="region of interest" description="Disordered" evidence="1">
    <location>
        <begin position="34"/>
        <end position="106"/>
    </location>
</feature>
<dbReference type="JaponicusDB" id="SJAG_01422">
    <property type="gene designation" value="brr6"/>
</dbReference>
<keyword evidence="2" id="KW-0812">Transmembrane</keyword>
<dbReference type="HOGENOM" id="CLU_937376_0_0_1"/>